<protein>
    <recommendedName>
        <fullName evidence="1">Endonuclease/exonuclease/phosphatase domain-containing protein</fullName>
    </recommendedName>
</protein>
<dbReference type="PANTHER" id="PTHR35218">
    <property type="entry name" value="RNASE H DOMAIN-CONTAINING PROTEIN"/>
    <property type="match status" value="1"/>
</dbReference>
<comment type="caution">
    <text evidence="2">The sequence shown here is derived from an EMBL/GenBank/DDBJ whole genome shotgun (WGS) entry which is preliminary data.</text>
</comment>
<dbReference type="Gene3D" id="3.60.10.10">
    <property type="entry name" value="Endonuclease/exonuclease/phosphatase"/>
    <property type="match status" value="1"/>
</dbReference>
<gene>
    <name evidence="2" type="ORF">V6N11_031941</name>
</gene>
<dbReference type="SUPFAM" id="SSF56219">
    <property type="entry name" value="DNase I-like"/>
    <property type="match status" value="1"/>
</dbReference>
<proteinExistence type="predicted"/>
<sequence>MACLLWNCRGIGPSNTIRALRNYIAKHDPCIVFLMETKQKKNKLNRIRNRFHFSEGFYVDPIGRSGGLALWWKEEVNITILSATKNFIDASISMNDGLQWFCTFIYGCPNSEGKKEVWNTISKLRNGDEEPWCLMGDSNVIISQDEKIDGSPFVARYDDPFQTLMDNHGLFEMPLKGGPFTWSNKRSDEASILEKIDRILFNIQWNSLHPKALGLIEPAMGSDHSPLIFLLKGRMGCPCNGLKRNKTSQETGPF</sequence>
<dbReference type="InterPro" id="IPR005135">
    <property type="entry name" value="Endo/exonuclease/phosphatase"/>
</dbReference>
<accession>A0ABR2SZP4</accession>
<reference evidence="2 3" key="1">
    <citation type="journal article" date="2024" name="G3 (Bethesda)">
        <title>Genome assembly of Hibiscus sabdariffa L. provides insights into metabolisms of medicinal natural products.</title>
        <authorList>
            <person name="Kim T."/>
        </authorList>
    </citation>
    <scope>NUCLEOTIDE SEQUENCE [LARGE SCALE GENOMIC DNA]</scope>
    <source>
        <strain evidence="2">TK-2024</strain>
        <tissue evidence="2">Old leaves</tissue>
    </source>
</reference>
<keyword evidence="3" id="KW-1185">Reference proteome</keyword>
<dbReference type="Proteomes" id="UP001396334">
    <property type="component" value="Unassembled WGS sequence"/>
</dbReference>
<organism evidence="2 3">
    <name type="scientific">Hibiscus sabdariffa</name>
    <name type="common">roselle</name>
    <dbReference type="NCBI Taxonomy" id="183260"/>
    <lineage>
        <taxon>Eukaryota</taxon>
        <taxon>Viridiplantae</taxon>
        <taxon>Streptophyta</taxon>
        <taxon>Embryophyta</taxon>
        <taxon>Tracheophyta</taxon>
        <taxon>Spermatophyta</taxon>
        <taxon>Magnoliopsida</taxon>
        <taxon>eudicotyledons</taxon>
        <taxon>Gunneridae</taxon>
        <taxon>Pentapetalae</taxon>
        <taxon>rosids</taxon>
        <taxon>malvids</taxon>
        <taxon>Malvales</taxon>
        <taxon>Malvaceae</taxon>
        <taxon>Malvoideae</taxon>
        <taxon>Hibiscus</taxon>
    </lineage>
</organism>
<dbReference type="InterPro" id="IPR036691">
    <property type="entry name" value="Endo/exonu/phosph_ase_sf"/>
</dbReference>
<name>A0ABR2SZP4_9ROSI</name>
<evidence type="ECO:0000313" key="3">
    <source>
        <dbReference type="Proteomes" id="UP001396334"/>
    </source>
</evidence>
<feature type="domain" description="Endonuclease/exonuclease/phosphatase" evidence="1">
    <location>
        <begin position="5"/>
        <end position="224"/>
    </location>
</feature>
<dbReference type="Pfam" id="PF03372">
    <property type="entry name" value="Exo_endo_phos"/>
    <property type="match status" value="1"/>
</dbReference>
<dbReference type="EMBL" id="JBBPBN010000010">
    <property type="protein sequence ID" value="KAK9030515.1"/>
    <property type="molecule type" value="Genomic_DNA"/>
</dbReference>
<evidence type="ECO:0000313" key="2">
    <source>
        <dbReference type="EMBL" id="KAK9030515.1"/>
    </source>
</evidence>
<dbReference type="PANTHER" id="PTHR35218:SF9">
    <property type="entry name" value="ENDONUCLEASE_EXONUCLEASE_PHOSPHATASE DOMAIN-CONTAINING PROTEIN"/>
    <property type="match status" value="1"/>
</dbReference>
<evidence type="ECO:0000259" key="1">
    <source>
        <dbReference type="Pfam" id="PF03372"/>
    </source>
</evidence>